<gene>
    <name evidence="1" type="ORF">ADK37_23385</name>
</gene>
<evidence type="ECO:0000313" key="2">
    <source>
        <dbReference type="Proteomes" id="UP000037251"/>
    </source>
</evidence>
<dbReference type="EMBL" id="LGUS01000174">
    <property type="protein sequence ID" value="KOG33324.1"/>
    <property type="molecule type" value="Genomic_DNA"/>
</dbReference>
<dbReference type="STRING" id="67356.AQJ84_11325"/>
<proteinExistence type="predicted"/>
<sequence length="114" mass="12436">MNAAELHAAIAELDEQGLSARAVAEQLGCSQRTVHRARSKRRAAGNDWTWAPPAPDEIAVERAAAGEPPADLTWIERRAAIAQCDQWGLPARVTAERVGCTRQTVYYARSRQAA</sequence>
<comment type="caution">
    <text evidence="1">The sequence shown here is derived from an EMBL/GenBank/DDBJ whole genome shotgun (WGS) entry which is preliminary data.</text>
</comment>
<protein>
    <submittedName>
        <fullName evidence="1">Uncharacterized protein</fullName>
    </submittedName>
</protein>
<keyword evidence="2" id="KW-1185">Reference proteome</keyword>
<dbReference type="RefSeq" id="WP_030040167.1">
    <property type="nucleotide sequence ID" value="NZ_KL575597.1"/>
</dbReference>
<dbReference type="Pfam" id="PF13384">
    <property type="entry name" value="HTH_23"/>
    <property type="match status" value="2"/>
</dbReference>
<dbReference type="OrthoDB" id="9902705at2"/>
<evidence type="ECO:0000313" key="1">
    <source>
        <dbReference type="EMBL" id="KOG33324.1"/>
    </source>
</evidence>
<accession>A0A0L8L5E8</accession>
<name>A0A0L8L5E8_9ACTN</name>
<dbReference type="PATRIC" id="fig|67356.5.peg.4985"/>
<dbReference type="Proteomes" id="UP000037251">
    <property type="component" value="Unassembled WGS sequence"/>
</dbReference>
<reference evidence="2" key="1">
    <citation type="submission" date="2015-07" db="EMBL/GenBank/DDBJ databases">
        <authorList>
            <person name="Ju K.-S."/>
            <person name="Doroghazi J.R."/>
            <person name="Metcalf W.W."/>
        </authorList>
    </citation>
    <scope>NUCLEOTIDE SEQUENCE [LARGE SCALE GENOMIC DNA]</scope>
    <source>
        <strain evidence="2">NRRL 2290</strain>
    </source>
</reference>
<dbReference type="AlphaFoldDB" id="A0A0L8L5E8"/>
<dbReference type="Gene3D" id="1.10.10.60">
    <property type="entry name" value="Homeodomain-like"/>
    <property type="match status" value="1"/>
</dbReference>
<organism evidence="1 2">
    <name type="scientific">Streptomyces resistomycificus</name>
    <dbReference type="NCBI Taxonomy" id="67356"/>
    <lineage>
        <taxon>Bacteria</taxon>
        <taxon>Bacillati</taxon>
        <taxon>Actinomycetota</taxon>
        <taxon>Actinomycetes</taxon>
        <taxon>Kitasatosporales</taxon>
        <taxon>Streptomycetaceae</taxon>
        <taxon>Streptomyces</taxon>
        <taxon>Streptomyces aurantiacus group</taxon>
    </lineage>
</organism>